<keyword evidence="2" id="KW-1185">Reference proteome</keyword>
<gene>
    <name evidence="1" type="ORF">GCM10009547_24600</name>
</gene>
<comment type="caution">
    <text evidence="1">The sequence shown here is derived from an EMBL/GenBank/DDBJ whole genome shotgun (WGS) entry which is preliminary data.</text>
</comment>
<reference evidence="1 2" key="1">
    <citation type="journal article" date="2019" name="Int. J. Syst. Evol. Microbiol.">
        <title>The Global Catalogue of Microorganisms (GCM) 10K type strain sequencing project: providing services to taxonomists for standard genome sequencing and annotation.</title>
        <authorList>
            <consortium name="The Broad Institute Genomics Platform"/>
            <consortium name="The Broad Institute Genome Sequencing Center for Infectious Disease"/>
            <person name="Wu L."/>
            <person name="Ma J."/>
        </authorList>
    </citation>
    <scope>NUCLEOTIDE SEQUENCE [LARGE SCALE GENOMIC DNA]</scope>
    <source>
        <strain evidence="1 2">JCM 10671</strain>
    </source>
</reference>
<accession>A0ABN1GVM6</accession>
<dbReference type="Proteomes" id="UP001500957">
    <property type="component" value="Unassembled WGS sequence"/>
</dbReference>
<proteinExistence type="predicted"/>
<name>A0ABN1GVM6_9ACTN</name>
<evidence type="ECO:0000313" key="1">
    <source>
        <dbReference type="EMBL" id="GAA0621051.1"/>
    </source>
</evidence>
<protein>
    <submittedName>
        <fullName evidence="1">Uncharacterized protein</fullName>
    </submittedName>
</protein>
<organism evidence="1 2">
    <name type="scientific">Sporichthya brevicatena</name>
    <dbReference type="NCBI Taxonomy" id="171442"/>
    <lineage>
        <taxon>Bacteria</taxon>
        <taxon>Bacillati</taxon>
        <taxon>Actinomycetota</taxon>
        <taxon>Actinomycetes</taxon>
        <taxon>Sporichthyales</taxon>
        <taxon>Sporichthyaceae</taxon>
        <taxon>Sporichthya</taxon>
    </lineage>
</organism>
<dbReference type="EMBL" id="BAAAHE010000019">
    <property type="protein sequence ID" value="GAA0621051.1"/>
    <property type="molecule type" value="Genomic_DNA"/>
</dbReference>
<evidence type="ECO:0000313" key="2">
    <source>
        <dbReference type="Proteomes" id="UP001500957"/>
    </source>
</evidence>
<sequence>MVPNPDIGLDCGDDTVLINLFRAAHRDQTGPRTTGSAALTSVVAVFVWSQVGRGGPTHLPVAWGPDPSGNGRPPDLRGLPLTRSAWMFATVLGAFVGFRRILTGT</sequence>